<keyword evidence="4" id="KW-0611">Plant defense</keyword>
<dbReference type="Pfam" id="PF03094">
    <property type="entry name" value="Mlo"/>
    <property type="match status" value="1"/>
</dbReference>
<keyword evidence="5 9" id="KW-1133">Transmembrane helix</keyword>
<evidence type="ECO:0000313" key="11">
    <source>
        <dbReference type="Proteomes" id="UP001153555"/>
    </source>
</evidence>
<name>A0A9N7NAN7_STRHE</name>
<gene>
    <name evidence="10" type="ORF">SHERM_21686</name>
</gene>
<evidence type="ECO:0000256" key="3">
    <source>
        <dbReference type="ARBA" id="ARBA00022692"/>
    </source>
</evidence>
<feature type="transmembrane region" description="Helical" evidence="9">
    <location>
        <begin position="254"/>
        <end position="271"/>
    </location>
</feature>
<proteinExistence type="inferred from homology"/>
<feature type="transmembrane region" description="Helical" evidence="9">
    <location>
        <begin position="208"/>
        <end position="228"/>
    </location>
</feature>
<keyword evidence="6 9" id="KW-0472">Membrane</keyword>
<reference evidence="10" key="1">
    <citation type="submission" date="2019-12" db="EMBL/GenBank/DDBJ databases">
        <authorList>
            <person name="Scholes J."/>
        </authorList>
    </citation>
    <scope>NUCLEOTIDE SEQUENCE</scope>
</reference>
<comment type="caution">
    <text evidence="10">The sequence shown here is derived from an EMBL/GenBank/DDBJ whole genome shotgun (WGS) entry which is preliminary data.</text>
</comment>
<comment type="subcellular location">
    <subcellularLocation>
        <location evidence="1">Membrane</location>
        <topology evidence="1">Multi-pass membrane protein</topology>
    </subcellularLocation>
</comment>
<dbReference type="Proteomes" id="UP001153555">
    <property type="component" value="Unassembled WGS sequence"/>
</dbReference>
<evidence type="ECO:0000256" key="1">
    <source>
        <dbReference type="ARBA" id="ARBA00004141"/>
    </source>
</evidence>
<keyword evidence="11" id="KW-1185">Reference proteome</keyword>
<dbReference type="GO" id="GO:0016020">
    <property type="term" value="C:membrane"/>
    <property type="evidence" value="ECO:0007669"/>
    <property type="project" value="UniProtKB-SubCell"/>
</dbReference>
<feature type="transmembrane region" description="Helical" evidence="9">
    <location>
        <begin position="533"/>
        <end position="556"/>
    </location>
</feature>
<evidence type="ECO:0000256" key="7">
    <source>
        <dbReference type="ARBA" id="ARBA00023265"/>
    </source>
</evidence>
<comment type="similarity">
    <text evidence="2">Belongs to the MLO family.</text>
</comment>
<feature type="region of interest" description="Disordered" evidence="8">
    <location>
        <begin position="52"/>
        <end position="95"/>
    </location>
</feature>
<evidence type="ECO:0000256" key="4">
    <source>
        <dbReference type="ARBA" id="ARBA00022821"/>
    </source>
</evidence>
<feature type="transmembrane region" description="Helical" evidence="9">
    <location>
        <begin position="576"/>
        <end position="597"/>
    </location>
</feature>
<accession>A0A9N7NAN7</accession>
<dbReference type="AlphaFoldDB" id="A0A9N7NAN7"/>
<dbReference type="InterPro" id="IPR004326">
    <property type="entry name" value="Mlo"/>
</dbReference>
<evidence type="ECO:0000256" key="5">
    <source>
        <dbReference type="ARBA" id="ARBA00022989"/>
    </source>
</evidence>
<feature type="compositionally biased region" description="Basic residues" evidence="8">
    <location>
        <begin position="66"/>
        <end position="75"/>
    </location>
</feature>
<dbReference type="PANTHER" id="PTHR31942:SF54">
    <property type="entry name" value="MLO-LIKE PROTEIN 13"/>
    <property type="match status" value="1"/>
</dbReference>
<keyword evidence="7" id="KW-0568">Pathogenesis-related protein</keyword>
<evidence type="ECO:0000256" key="8">
    <source>
        <dbReference type="SAM" id="MobiDB-lite"/>
    </source>
</evidence>
<evidence type="ECO:0000256" key="6">
    <source>
        <dbReference type="ARBA" id="ARBA00023136"/>
    </source>
</evidence>
<feature type="compositionally biased region" description="Basic and acidic residues" evidence="8">
    <location>
        <begin position="79"/>
        <end position="95"/>
    </location>
</feature>
<feature type="transmembrane region" description="Helical" evidence="9">
    <location>
        <begin position="329"/>
        <end position="353"/>
    </location>
</feature>
<feature type="transmembrane region" description="Helical" evidence="9">
    <location>
        <begin position="478"/>
        <end position="496"/>
    </location>
</feature>
<keyword evidence="3 9" id="KW-0812">Transmembrane</keyword>
<protein>
    <submittedName>
        <fullName evidence="10">MLO-like protein 13</fullName>
    </submittedName>
</protein>
<feature type="transmembrane region" description="Helical" evidence="9">
    <location>
        <begin position="453"/>
        <end position="472"/>
    </location>
</feature>
<dbReference type="EMBL" id="CACSLK010024787">
    <property type="protein sequence ID" value="CAA0824784.1"/>
    <property type="molecule type" value="Genomic_DNA"/>
</dbReference>
<feature type="region of interest" description="Disordered" evidence="8">
    <location>
        <begin position="659"/>
        <end position="678"/>
    </location>
</feature>
<dbReference type="GO" id="GO:0006952">
    <property type="term" value="P:defense response"/>
    <property type="evidence" value="ECO:0007669"/>
    <property type="project" value="UniProtKB-KW"/>
</dbReference>
<evidence type="ECO:0000256" key="9">
    <source>
        <dbReference type="SAM" id="Phobius"/>
    </source>
</evidence>
<organism evidence="10 11">
    <name type="scientific">Striga hermonthica</name>
    <name type="common">Purple witchweed</name>
    <name type="synonym">Buchnera hermonthica</name>
    <dbReference type="NCBI Taxonomy" id="68872"/>
    <lineage>
        <taxon>Eukaryota</taxon>
        <taxon>Viridiplantae</taxon>
        <taxon>Streptophyta</taxon>
        <taxon>Embryophyta</taxon>
        <taxon>Tracheophyta</taxon>
        <taxon>Spermatophyta</taxon>
        <taxon>Magnoliopsida</taxon>
        <taxon>eudicotyledons</taxon>
        <taxon>Gunneridae</taxon>
        <taxon>Pentapetalae</taxon>
        <taxon>asterids</taxon>
        <taxon>lamiids</taxon>
        <taxon>Lamiales</taxon>
        <taxon>Orobanchaceae</taxon>
        <taxon>Buchnereae</taxon>
        <taxon>Striga</taxon>
    </lineage>
</organism>
<dbReference type="PANTHER" id="PTHR31942">
    <property type="entry name" value="MLO-LIKE PROTEIN 1"/>
    <property type="match status" value="1"/>
</dbReference>
<evidence type="ECO:0000256" key="2">
    <source>
        <dbReference type="ARBA" id="ARBA00006574"/>
    </source>
</evidence>
<dbReference type="OrthoDB" id="1388414at2759"/>
<sequence length="678" mass="77641">MQPSLTANTDNPLSVIEDISLQPNQTAKDDSPAFVNSGDAVEAVHENNEIVAGKGKALADDENQKSKAKWWKRIPQKSTMEKSSNHSHNPEDTQTRKRALVDSMEGVEASGNIGIPEKLENSTKSVEWVGELLTDDSCEWNEELLTDLFNEDDLKLIREIKLTPEASDKWVWMFDEKGLFSVAAYAWRRKLIMSGGESGRPFEYTPTWVIAIVCFIIVFISLVAERALHNLGKYFKRKNQDALYNALEKVKEELMLLGFISLLMTVFQGLISRLCIPEHLENIMLPCKMPAAHHESDMNTVRRLLAEEVSQRCSEGEVPFLSLEALHQLHMFIFVLAVVYVFFCASTMVLGGIKISQWRHWENSIMNESSRHHRVHVPHAHLQEFTARTGNYWRKFRVVSWIAAFFKQFYGSVTRSDYIALRSGFIREHCPSNPNYNFHRYLLRTLEEDFRRIIGVSWYLWLFVVLFLLVNIAGWHTYFWLSFLPLILLLIVGAKLEHIITQLAKDAQERAGGAEGTLVRPSDELFWFQKPVLVLYLIHFILFQNSFEIAFFLWIWSTYGFESCIMEELNFIIPRIVIGIIVQVLCSYSTLPLYALVSQMGSMFKETLFAQFTKDLLLTWVSDTKHGSSRTDGSINRLTFESTNSTCLAQQMAMDSATTSSEIELSSPENISTSTSTK</sequence>
<evidence type="ECO:0000313" key="10">
    <source>
        <dbReference type="EMBL" id="CAA0824784.1"/>
    </source>
</evidence>